<comment type="function">
    <text evidence="12 13">RNA polymerase that catalyzes the synthesis of short RNA molecules used as primers for DNA polymerase during DNA replication.</text>
</comment>
<comment type="similarity">
    <text evidence="12 13">Belongs to the DnaG primase family.</text>
</comment>
<evidence type="ECO:0000256" key="3">
    <source>
        <dbReference type="ARBA" id="ARBA00022679"/>
    </source>
</evidence>
<dbReference type="InterPro" id="IPR016136">
    <property type="entry name" value="DNA_helicase_N/primase_C"/>
</dbReference>
<accession>A0AAW6U7L8</accession>
<dbReference type="InterPro" id="IPR034151">
    <property type="entry name" value="TOPRIM_DnaG_bac"/>
</dbReference>
<evidence type="ECO:0000259" key="16">
    <source>
        <dbReference type="PROSITE" id="PS50880"/>
    </source>
</evidence>
<dbReference type="PIRSF" id="PIRSF002811">
    <property type="entry name" value="DnaG"/>
    <property type="match status" value="1"/>
</dbReference>
<gene>
    <name evidence="12 17" type="primary">dnaG</name>
    <name evidence="17" type="ORF">QJ521_03435</name>
</gene>
<dbReference type="Pfam" id="PF08275">
    <property type="entry name" value="DNAG_N"/>
    <property type="match status" value="1"/>
</dbReference>
<evidence type="ECO:0000256" key="1">
    <source>
        <dbReference type="ARBA" id="ARBA00022478"/>
    </source>
</evidence>
<proteinExistence type="inferred from homology"/>
<keyword evidence="18" id="KW-1185">Reference proteome</keyword>
<keyword evidence="8 12" id="KW-0862">Zinc</keyword>
<organism evidence="17 18">
    <name type="scientific">Peloplasma aerotolerans</name>
    <dbReference type="NCBI Taxonomy" id="3044389"/>
    <lineage>
        <taxon>Bacteria</taxon>
        <taxon>Bacillati</taxon>
        <taxon>Mycoplasmatota</taxon>
        <taxon>Mollicutes</taxon>
        <taxon>Acholeplasmatales</taxon>
        <taxon>Acholeplasmataceae</taxon>
        <taxon>Peloplasma</taxon>
    </lineage>
</organism>
<dbReference type="RefSeq" id="WP_282839024.1">
    <property type="nucleotide sequence ID" value="NZ_JASCXW010000007.1"/>
</dbReference>
<evidence type="ECO:0000256" key="8">
    <source>
        <dbReference type="ARBA" id="ARBA00022833"/>
    </source>
</evidence>
<evidence type="ECO:0000256" key="10">
    <source>
        <dbReference type="ARBA" id="ARBA00023125"/>
    </source>
</evidence>
<dbReference type="InterPro" id="IPR019475">
    <property type="entry name" value="DNA_primase_DnaB-bd"/>
</dbReference>
<dbReference type="Gene3D" id="3.40.1360.10">
    <property type="match status" value="1"/>
</dbReference>
<dbReference type="AlphaFoldDB" id="A0AAW6U7L8"/>
<evidence type="ECO:0000256" key="7">
    <source>
        <dbReference type="ARBA" id="ARBA00022771"/>
    </source>
</evidence>
<evidence type="ECO:0000313" key="17">
    <source>
        <dbReference type="EMBL" id="MDI6452609.1"/>
    </source>
</evidence>
<name>A0AAW6U7L8_9MOLU</name>
<dbReference type="SMART" id="SM00400">
    <property type="entry name" value="ZnF_CHCC"/>
    <property type="match status" value="1"/>
</dbReference>
<dbReference type="SUPFAM" id="SSF48024">
    <property type="entry name" value="N-terminal domain of DnaB helicase"/>
    <property type="match status" value="1"/>
</dbReference>
<dbReference type="InterPro" id="IPR006171">
    <property type="entry name" value="TOPRIM_dom"/>
</dbReference>
<protein>
    <recommendedName>
        <fullName evidence="12 13">DNA primase</fullName>
        <ecNumber evidence="12">2.7.7.101</ecNumber>
    </recommendedName>
</protein>
<keyword evidence="2 12" id="KW-0639">Primosome</keyword>
<dbReference type="GO" id="GO:0003678">
    <property type="term" value="F:DNA helicase activity"/>
    <property type="evidence" value="ECO:0007669"/>
    <property type="project" value="InterPro"/>
</dbReference>
<keyword evidence="5 12" id="KW-0235">DNA replication</keyword>
<keyword evidence="9" id="KW-0460">Magnesium</keyword>
<dbReference type="GO" id="GO:0006269">
    <property type="term" value="P:DNA replication, synthesis of primer"/>
    <property type="evidence" value="ECO:0007669"/>
    <property type="project" value="UniProtKB-UniRule"/>
</dbReference>
<dbReference type="GO" id="GO:0005737">
    <property type="term" value="C:cytoplasm"/>
    <property type="evidence" value="ECO:0007669"/>
    <property type="project" value="TreeGrafter"/>
</dbReference>
<dbReference type="Proteomes" id="UP001431532">
    <property type="component" value="Unassembled WGS sequence"/>
</dbReference>
<dbReference type="InterPro" id="IPR036977">
    <property type="entry name" value="DNA_primase_Znf_CHC2"/>
</dbReference>
<keyword evidence="10 12" id="KW-0238">DNA-binding</keyword>
<dbReference type="GO" id="GO:0005524">
    <property type="term" value="F:ATP binding"/>
    <property type="evidence" value="ECO:0007669"/>
    <property type="project" value="InterPro"/>
</dbReference>
<dbReference type="SMART" id="SM00493">
    <property type="entry name" value="TOPRIM"/>
    <property type="match status" value="1"/>
</dbReference>
<dbReference type="GO" id="GO:0008270">
    <property type="term" value="F:zinc ion binding"/>
    <property type="evidence" value="ECO:0007669"/>
    <property type="project" value="UniProtKB-UniRule"/>
</dbReference>
<dbReference type="Gene3D" id="1.10.860.10">
    <property type="entry name" value="DNAb Helicase, Chain A"/>
    <property type="match status" value="1"/>
</dbReference>
<feature type="coiled-coil region" evidence="15">
    <location>
        <begin position="551"/>
        <end position="578"/>
    </location>
</feature>
<feature type="domain" description="Toprim" evidence="16">
    <location>
        <begin position="251"/>
        <end position="332"/>
    </location>
</feature>
<evidence type="ECO:0000256" key="13">
    <source>
        <dbReference type="PIRNR" id="PIRNR002811"/>
    </source>
</evidence>
<keyword evidence="1 12" id="KW-0240">DNA-directed RNA polymerase</keyword>
<reference evidence="17" key="1">
    <citation type="submission" date="2023-05" db="EMBL/GenBank/DDBJ databases">
        <title>Mariniplasma microaerophilum sp. nov., a novel anaerobic mollicute isolated from terrestrial mud volcano, Taman Peninsula, Russia.</title>
        <authorList>
            <person name="Khomyakova M.A."/>
            <person name="Merkel A.Y."/>
            <person name="Slobodkin A.I."/>
        </authorList>
    </citation>
    <scope>NUCLEOTIDE SEQUENCE</scope>
    <source>
        <strain evidence="17">M4Ah</strain>
    </source>
</reference>
<dbReference type="InterPro" id="IPR002694">
    <property type="entry name" value="Znf_CHC2"/>
</dbReference>
<dbReference type="EMBL" id="JASCXW010000007">
    <property type="protein sequence ID" value="MDI6452609.1"/>
    <property type="molecule type" value="Genomic_DNA"/>
</dbReference>
<sequence length="580" mass="67115">MDDKLIIEINEKTPIVDLVSEFVSLQKRGKNFMGLCPFHQEKTPSFSVSPEKNIAKCMSCGEGGTPINFYRKIKNISFDEAAQELAERAGITIKKTKVKKDPYAQYYELMNEVASFYQFNLKNSEKGQEALKYLYNRQMTDELILHFKMGYAPSYGDTLYQVLKDKNYAVSDMIKLGVVKQADDGSYYDLFSDRVIFPITNPKGDVVGLSGRTLNPKDQVKYINSPETVIFKKGLLLYHFYEALSEIRMSKQVILYEGFFDVISSYAAGVKNGIATMGTALTKDQAKLIKSVTQSIIIAYDGDQAGLKAADQGIPVLEKEGLKVEVLSIPEKMDPDEFINAYGPEKYEMLFGEYTQDSYAFRYQYYKRDKNLQDANDMKEFKKQVVQMIQSSDSSIQSFYIQKLSKELNIPVEELKVKPKLTTIVEPRIPKQEKPKILNRNERAERLVIFAMLKSKEICEYASKKLKPNDFADHITAAIRIRIENYYEDHLDLDINDFLDTLTKDQRDYVENILFKDMFWVDKIDVLEKNEIDKYIDLIKDASLWRRYTYLKDKIANLEDYNAALVEERDKIKRLLMNKK</sequence>
<dbReference type="InterPro" id="IPR050219">
    <property type="entry name" value="DnaG_primase"/>
</dbReference>
<dbReference type="FunFam" id="3.90.580.10:FF:000001">
    <property type="entry name" value="DNA primase"/>
    <property type="match status" value="1"/>
</dbReference>
<evidence type="ECO:0000256" key="12">
    <source>
        <dbReference type="HAMAP-Rule" id="MF_00974"/>
    </source>
</evidence>
<dbReference type="Pfam" id="PF10410">
    <property type="entry name" value="DnaB_bind"/>
    <property type="match status" value="1"/>
</dbReference>
<dbReference type="EC" id="2.7.7.101" evidence="12"/>
<keyword evidence="11 12" id="KW-0804">Transcription</keyword>
<evidence type="ECO:0000256" key="5">
    <source>
        <dbReference type="ARBA" id="ARBA00022705"/>
    </source>
</evidence>
<evidence type="ECO:0000256" key="4">
    <source>
        <dbReference type="ARBA" id="ARBA00022695"/>
    </source>
</evidence>
<dbReference type="HAMAP" id="MF_00974">
    <property type="entry name" value="DNA_primase_DnaG"/>
    <property type="match status" value="1"/>
</dbReference>
<dbReference type="SUPFAM" id="SSF56731">
    <property type="entry name" value="DNA primase core"/>
    <property type="match status" value="1"/>
</dbReference>
<dbReference type="NCBIfam" id="TIGR01391">
    <property type="entry name" value="dnaG"/>
    <property type="match status" value="1"/>
</dbReference>
<dbReference type="PANTHER" id="PTHR30313:SF2">
    <property type="entry name" value="DNA PRIMASE"/>
    <property type="match status" value="1"/>
</dbReference>
<dbReference type="GO" id="GO:1990077">
    <property type="term" value="C:primosome complex"/>
    <property type="evidence" value="ECO:0007669"/>
    <property type="project" value="UniProtKB-KW"/>
</dbReference>
<dbReference type="CDD" id="cd03364">
    <property type="entry name" value="TOPRIM_DnaG_primases"/>
    <property type="match status" value="1"/>
</dbReference>
<evidence type="ECO:0000256" key="9">
    <source>
        <dbReference type="ARBA" id="ARBA00022842"/>
    </source>
</evidence>
<keyword evidence="6 12" id="KW-0479">Metal-binding</keyword>
<feature type="zinc finger region" description="CHC2-type" evidence="12 14">
    <location>
        <begin position="36"/>
        <end position="60"/>
    </location>
</feature>
<evidence type="ECO:0000256" key="11">
    <source>
        <dbReference type="ARBA" id="ARBA00023163"/>
    </source>
</evidence>
<dbReference type="Gene3D" id="3.90.580.10">
    <property type="entry name" value="Zinc finger, CHC2-type domain"/>
    <property type="match status" value="1"/>
</dbReference>
<keyword evidence="3 12" id="KW-0808">Transferase</keyword>
<comment type="catalytic activity">
    <reaction evidence="12">
        <text>ssDNA + n NTP = ssDNA/pppN(pN)n-1 hybrid + (n-1) diphosphate.</text>
        <dbReference type="EC" id="2.7.7.101"/>
    </reaction>
</comment>
<evidence type="ECO:0000256" key="14">
    <source>
        <dbReference type="PIRSR" id="PIRSR002811-1"/>
    </source>
</evidence>
<dbReference type="GO" id="GO:0003899">
    <property type="term" value="F:DNA-directed RNA polymerase activity"/>
    <property type="evidence" value="ECO:0007669"/>
    <property type="project" value="UniProtKB-UniRule"/>
</dbReference>
<dbReference type="InterPro" id="IPR006295">
    <property type="entry name" value="DNA_primase_DnaG"/>
</dbReference>
<dbReference type="Pfam" id="PF01807">
    <property type="entry name" value="Zn_ribbon_DnaG"/>
    <property type="match status" value="1"/>
</dbReference>
<dbReference type="InterPro" id="IPR037068">
    <property type="entry name" value="DNA_primase_core_N_sf"/>
</dbReference>
<dbReference type="Pfam" id="PF13155">
    <property type="entry name" value="Toprim_2"/>
    <property type="match status" value="1"/>
</dbReference>
<evidence type="ECO:0000256" key="6">
    <source>
        <dbReference type="ARBA" id="ARBA00022723"/>
    </source>
</evidence>
<dbReference type="Gene3D" id="3.90.980.10">
    <property type="entry name" value="DNA primase, catalytic core, N-terminal domain"/>
    <property type="match status" value="1"/>
</dbReference>
<comment type="domain">
    <text evidence="12">Contains an N-terminal zinc-binding domain, a central core domain that contains the primase activity, and a C-terminal DnaB-binding domain.</text>
</comment>
<comment type="caution">
    <text evidence="17">The sequence shown here is derived from an EMBL/GenBank/DDBJ whole genome shotgun (WGS) entry which is preliminary data.</text>
</comment>
<dbReference type="GO" id="GO:0000428">
    <property type="term" value="C:DNA-directed RNA polymerase complex"/>
    <property type="evidence" value="ECO:0007669"/>
    <property type="project" value="UniProtKB-KW"/>
</dbReference>
<dbReference type="PROSITE" id="PS50880">
    <property type="entry name" value="TOPRIM"/>
    <property type="match status" value="1"/>
</dbReference>
<dbReference type="PANTHER" id="PTHR30313">
    <property type="entry name" value="DNA PRIMASE"/>
    <property type="match status" value="1"/>
</dbReference>
<comment type="subunit">
    <text evidence="12">Monomer. Interacts with DnaB.</text>
</comment>
<dbReference type="GO" id="GO:0003677">
    <property type="term" value="F:DNA binding"/>
    <property type="evidence" value="ECO:0007669"/>
    <property type="project" value="UniProtKB-KW"/>
</dbReference>
<dbReference type="InterPro" id="IPR030846">
    <property type="entry name" value="DnaG_bac"/>
</dbReference>
<evidence type="ECO:0000256" key="2">
    <source>
        <dbReference type="ARBA" id="ARBA00022515"/>
    </source>
</evidence>
<keyword evidence="7 12" id="KW-0863">Zinc-finger</keyword>
<dbReference type="SUPFAM" id="SSF57783">
    <property type="entry name" value="Zinc beta-ribbon"/>
    <property type="match status" value="1"/>
</dbReference>
<dbReference type="InterPro" id="IPR036185">
    <property type="entry name" value="DNA_heli_DnaB-like_N_sf"/>
</dbReference>
<evidence type="ECO:0000256" key="15">
    <source>
        <dbReference type="SAM" id="Coils"/>
    </source>
</evidence>
<dbReference type="InterPro" id="IPR013264">
    <property type="entry name" value="DNAG_N"/>
</dbReference>
<evidence type="ECO:0000313" key="18">
    <source>
        <dbReference type="Proteomes" id="UP001431532"/>
    </source>
</evidence>
<keyword evidence="4 12" id="KW-0548">Nucleotidyltransferase</keyword>
<keyword evidence="15" id="KW-0175">Coiled coil</keyword>
<comment type="cofactor">
    <cofactor evidence="12 13 14">
        <name>Zn(2+)</name>
        <dbReference type="ChEBI" id="CHEBI:29105"/>
    </cofactor>
    <text evidence="12 13 14">Binds 1 zinc ion per monomer.</text>
</comment>